<gene>
    <name evidence="5" type="ORF">GCM10025867_01030</name>
</gene>
<dbReference type="InterPro" id="IPR036250">
    <property type="entry name" value="AcylCo_DH-like_C"/>
</dbReference>
<proteinExistence type="predicted"/>
<sequence>MGRSGRGGWASISADDENGMELREIQEVARTAGRFAVSTPLVATLLAGRWFELDQDVLDRGAVPIVRRDDRLVAPYYADGVAIVDGAGAVVESSGVEAAVFADLVPLALVPGEHPALDGERLAEARAVFAAVAVGCADIVLTRSIAWAQTRQQFGQPIKGFQAVRHMLADAHIAREQAWTAAIAAGHEAFRADVWAAQAFTLARRSIEFGIQVHGGVGYTWEVGLQHHLDQVLELDSLFGGDR</sequence>
<evidence type="ECO:0000259" key="4">
    <source>
        <dbReference type="Pfam" id="PF00441"/>
    </source>
</evidence>
<dbReference type="InterPro" id="IPR009075">
    <property type="entry name" value="AcylCo_DH/oxidase_C"/>
</dbReference>
<reference evidence="6" key="1">
    <citation type="journal article" date="2019" name="Int. J. Syst. Evol. Microbiol.">
        <title>The Global Catalogue of Microorganisms (GCM) 10K type strain sequencing project: providing services to taxonomists for standard genome sequencing and annotation.</title>
        <authorList>
            <consortium name="The Broad Institute Genomics Platform"/>
            <consortium name="The Broad Institute Genome Sequencing Center for Infectious Disease"/>
            <person name="Wu L."/>
            <person name="Ma J."/>
        </authorList>
    </citation>
    <scope>NUCLEOTIDE SEQUENCE [LARGE SCALE GENOMIC DNA]</scope>
    <source>
        <strain evidence="6">NBRC 108728</strain>
    </source>
</reference>
<evidence type="ECO:0000256" key="2">
    <source>
        <dbReference type="ARBA" id="ARBA00022827"/>
    </source>
</evidence>
<keyword evidence="3" id="KW-0560">Oxidoreductase</keyword>
<evidence type="ECO:0000256" key="1">
    <source>
        <dbReference type="ARBA" id="ARBA00022630"/>
    </source>
</evidence>
<evidence type="ECO:0000313" key="5">
    <source>
        <dbReference type="EMBL" id="BDZ47862.1"/>
    </source>
</evidence>
<keyword evidence="1" id="KW-0285">Flavoprotein</keyword>
<dbReference type="Pfam" id="PF00441">
    <property type="entry name" value="Acyl-CoA_dh_1"/>
    <property type="match status" value="1"/>
</dbReference>
<dbReference type="EMBL" id="AP027732">
    <property type="protein sequence ID" value="BDZ47862.1"/>
    <property type="molecule type" value="Genomic_DNA"/>
</dbReference>
<dbReference type="Gene3D" id="1.20.140.10">
    <property type="entry name" value="Butyryl-CoA Dehydrogenase, subunit A, domain 3"/>
    <property type="match status" value="1"/>
</dbReference>
<organism evidence="5 6">
    <name type="scientific">Frondihabitans sucicola</name>
    <dbReference type="NCBI Taxonomy" id="1268041"/>
    <lineage>
        <taxon>Bacteria</taxon>
        <taxon>Bacillati</taxon>
        <taxon>Actinomycetota</taxon>
        <taxon>Actinomycetes</taxon>
        <taxon>Micrococcales</taxon>
        <taxon>Microbacteriaceae</taxon>
        <taxon>Frondihabitans</taxon>
    </lineage>
</organism>
<feature type="domain" description="Acyl-CoA dehydrogenase/oxidase C-terminal" evidence="4">
    <location>
        <begin position="120"/>
        <end position="232"/>
    </location>
</feature>
<dbReference type="RefSeq" id="WP_286344941.1">
    <property type="nucleotide sequence ID" value="NZ_AP027732.1"/>
</dbReference>
<dbReference type="PANTHER" id="PTHR43884:SF20">
    <property type="entry name" value="ACYL-COA DEHYDROGENASE FADE28"/>
    <property type="match status" value="1"/>
</dbReference>
<keyword evidence="2" id="KW-0274">FAD</keyword>
<dbReference type="PANTHER" id="PTHR43884">
    <property type="entry name" value="ACYL-COA DEHYDROGENASE"/>
    <property type="match status" value="1"/>
</dbReference>
<evidence type="ECO:0000313" key="6">
    <source>
        <dbReference type="Proteomes" id="UP001321486"/>
    </source>
</evidence>
<name>A0ABN6XS76_9MICO</name>
<dbReference type="SUPFAM" id="SSF47203">
    <property type="entry name" value="Acyl-CoA dehydrogenase C-terminal domain-like"/>
    <property type="match status" value="1"/>
</dbReference>
<protein>
    <recommendedName>
        <fullName evidence="4">Acyl-CoA dehydrogenase/oxidase C-terminal domain-containing protein</fullName>
    </recommendedName>
</protein>
<evidence type="ECO:0000256" key="3">
    <source>
        <dbReference type="ARBA" id="ARBA00023002"/>
    </source>
</evidence>
<dbReference type="Proteomes" id="UP001321486">
    <property type="component" value="Chromosome"/>
</dbReference>
<accession>A0ABN6XS76</accession>
<keyword evidence="6" id="KW-1185">Reference proteome</keyword>